<proteinExistence type="predicted"/>
<evidence type="ECO:0000313" key="2">
    <source>
        <dbReference type="Proteomes" id="UP000621455"/>
    </source>
</evidence>
<keyword evidence="2" id="KW-1185">Reference proteome</keyword>
<dbReference type="RefSeq" id="WP_167093564.1">
    <property type="nucleotide sequence ID" value="NZ_WHJG01000058.1"/>
</dbReference>
<evidence type="ECO:0000313" key="1">
    <source>
        <dbReference type="EMBL" id="NHZ83663.1"/>
    </source>
</evidence>
<organism evidence="1 2">
    <name type="scientific">Massilia frigida</name>
    <dbReference type="NCBI Taxonomy" id="2609281"/>
    <lineage>
        <taxon>Bacteria</taxon>
        <taxon>Pseudomonadati</taxon>
        <taxon>Pseudomonadota</taxon>
        <taxon>Betaproteobacteria</taxon>
        <taxon>Burkholderiales</taxon>
        <taxon>Oxalobacteraceae</taxon>
        <taxon>Telluria group</taxon>
        <taxon>Massilia</taxon>
    </lineage>
</organism>
<protein>
    <submittedName>
        <fullName evidence="1">Uncharacterized protein</fullName>
    </submittedName>
</protein>
<dbReference type="Proteomes" id="UP000621455">
    <property type="component" value="Unassembled WGS sequence"/>
</dbReference>
<dbReference type="EMBL" id="WHJG01000058">
    <property type="protein sequence ID" value="NHZ83663.1"/>
    <property type="molecule type" value="Genomic_DNA"/>
</dbReference>
<reference evidence="1 2" key="1">
    <citation type="submission" date="2019-10" db="EMBL/GenBank/DDBJ databases">
        <title>Taxonomy of Antarctic Massilia spp.: description of Massilia rubra sp. nov., Massilia aquatica sp. nov., Massilia mucilaginosa sp. nov., Massilia frigida sp. nov. isolated from streams, lakes and regoliths.</title>
        <authorList>
            <person name="Holochova P."/>
            <person name="Sedlacek I."/>
            <person name="Kralova S."/>
            <person name="Maslanova I."/>
            <person name="Busse H.-J."/>
            <person name="Stankova E."/>
            <person name="Vrbovska V."/>
            <person name="Kovarovic V."/>
            <person name="Bartak M."/>
            <person name="Svec P."/>
            <person name="Pantucek R."/>
        </authorList>
    </citation>
    <scope>NUCLEOTIDE SEQUENCE [LARGE SCALE GENOMIC DNA]</scope>
    <source>
        <strain evidence="1 2">CCM 8695</strain>
    </source>
</reference>
<comment type="caution">
    <text evidence="1">The sequence shown here is derived from an EMBL/GenBank/DDBJ whole genome shotgun (WGS) entry which is preliminary data.</text>
</comment>
<gene>
    <name evidence="1" type="ORF">F2P44_31010</name>
</gene>
<accession>A0ABX0NJM1</accession>
<name>A0ABX0NJM1_9BURK</name>
<sequence length="59" mass="6453">MPKVLPIICGKQPHFQAMEHTVFTFGLIPLNEGFLKIAQATTAELPGGRNGTGWESRKS</sequence>